<dbReference type="SUPFAM" id="SSF53383">
    <property type="entry name" value="PLP-dependent transferases"/>
    <property type="match status" value="1"/>
</dbReference>
<dbReference type="InterPro" id="IPR015422">
    <property type="entry name" value="PyrdxlP-dep_Trfase_small"/>
</dbReference>
<comment type="caution">
    <text evidence="5">The sequence shown here is derived from an EMBL/GenBank/DDBJ whole genome shotgun (WGS) entry which is preliminary data.</text>
</comment>
<dbReference type="InterPro" id="IPR015424">
    <property type="entry name" value="PyrdxlP-dep_Trfase"/>
</dbReference>
<evidence type="ECO:0000256" key="1">
    <source>
        <dbReference type="ARBA" id="ARBA00001933"/>
    </source>
</evidence>
<organism evidence="5 6">
    <name type="scientific">Blautia ammoniilytica</name>
    <dbReference type="NCBI Taxonomy" id="2981782"/>
    <lineage>
        <taxon>Bacteria</taxon>
        <taxon>Bacillati</taxon>
        <taxon>Bacillota</taxon>
        <taxon>Clostridia</taxon>
        <taxon>Lachnospirales</taxon>
        <taxon>Lachnospiraceae</taxon>
        <taxon>Blautia</taxon>
    </lineage>
</organism>
<keyword evidence="6" id="KW-1185">Reference proteome</keyword>
<dbReference type="Pfam" id="PF01212">
    <property type="entry name" value="Beta_elim_lyase"/>
    <property type="match status" value="1"/>
</dbReference>
<dbReference type="Gene3D" id="3.90.1150.10">
    <property type="entry name" value="Aspartate Aminotransferase, domain 1"/>
    <property type="match status" value="1"/>
</dbReference>
<evidence type="ECO:0000313" key="5">
    <source>
        <dbReference type="EMBL" id="MCU6765533.1"/>
    </source>
</evidence>
<proteinExistence type="inferred from homology"/>
<evidence type="ECO:0000256" key="3">
    <source>
        <dbReference type="ARBA" id="ARBA00022898"/>
    </source>
</evidence>
<protein>
    <submittedName>
        <fullName evidence="5">Aminotransferase class I/II-fold pyridoxal phosphate-dependent enzyme</fullName>
    </submittedName>
</protein>
<dbReference type="RefSeq" id="WP_158421498.1">
    <property type="nucleotide sequence ID" value="NZ_JAOQJL010000015.1"/>
</dbReference>
<sequence>MNTNLSFACDYMEGCHPVILEKLTETNLIKTPGYGLDDYTRSACEKIKSACWKPEAQVFLLTGGTQTNATVISAILKSYQGVVSASTGHIATHEAGAIEACGHKVLTLPSHNGKIDAAELSRFLVDYDQDANHDHIVMPGMVYISHPTEYGTLYSHSELEEISRICRQHHIPLYLDGARLAYALACPQNDLSLQDLAALCDVFYIGGTKCGALFGEAVVITVPGLIPHFFTIIKQHGALLAKGRLLGIQFDTLFTNHLYEHIGKSAISAADQIRDMLKSNGFQLCYDSPTNQIFCIIDNSVMDRLLSQVECSFWEKYDDSHTVIRFVTSWATTQEDVQRLGTVLSFCFS</sequence>
<evidence type="ECO:0000313" key="6">
    <source>
        <dbReference type="Proteomes" id="UP001652409"/>
    </source>
</evidence>
<dbReference type="Proteomes" id="UP001652409">
    <property type="component" value="Unassembled WGS sequence"/>
</dbReference>
<dbReference type="GO" id="GO:0008483">
    <property type="term" value="F:transaminase activity"/>
    <property type="evidence" value="ECO:0007669"/>
    <property type="project" value="UniProtKB-KW"/>
</dbReference>
<comment type="similarity">
    <text evidence="2">Belongs to the threonine aldolase family.</text>
</comment>
<reference evidence="5 6" key="1">
    <citation type="journal article" date="2021" name="ISME Commun">
        <title>Automated analysis of genomic sequences facilitates high-throughput and comprehensive description of bacteria.</title>
        <authorList>
            <person name="Hitch T.C.A."/>
        </authorList>
    </citation>
    <scope>NUCLEOTIDE SEQUENCE [LARGE SCALE GENOMIC DNA]</scope>
    <source>
        <strain evidence="5 6">Sanger_23</strain>
    </source>
</reference>
<name>A0ABT2TTH3_9FIRM</name>
<keyword evidence="5" id="KW-0808">Transferase</keyword>
<feature type="domain" description="Aromatic amino acid beta-eliminating lyase/threonine aldolase" evidence="4">
    <location>
        <begin position="34"/>
        <end position="242"/>
    </location>
</feature>
<evidence type="ECO:0000256" key="2">
    <source>
        <dbReference type="ARBA" id="ARBA00006966"/>
    </source>
</evidence>
<dbReference type="PANTHER" id="PTHR48097">
    <property type="entry name" value="L-THREONINE ALDOLASE-RELATED"/>
    <property type="match status" value="1"/>
</dbReference>
<dbReference type="EMBL" id="JAOQJL010000015">
    <property type="protein sequence ID" value="MCU6765533.1"/>
    <property type="molecule type" value="Genomic_DNA"/>
</dbReference>
<dbReference type="InterPro" id="IPR001597">
    <property type="entry name" value="ArAA_b-elim_lyase/Thr_aldolase"/>
</dbReference>
<keyword evidence="3" id="KW-0663">Pyridoxal phosphate</keyword>
<comment type="cofactor">
    <cofactor evidence="1">
        <name>pyridoxal 5'-phosphate</name>
        <dbReference type="ChEBI" id="CHEBI:597326"/>
    </cofactor>
</comment>
<gene>
    <name evidence="5" type="ORF">OCV61_08920</name>
</gene>
<evidence type="ECO:0000259" key="4">
    <source>
        <dbReference type="Pfam" id="PF01212"/>
    </source>
</evidence>
<dbReference type="InterPro" id="IPR015421">
    <property type="entry name" value="PyrdxlP-dep_Trfase_major"/>
</dbReference>
<keyword evidence="5" id="KW-0032">Aminotransferase</keyword>
<dbReference type="Gene3D" id="3.40.640.10">
    <property type="entry name" value="Type I PLP-dependent aspartate aminotransferase-like (Major domain)"/>
    <property type="match status" value="1"/>
</dbReference>
<accession>A0ABT2TTH3</accession>
<dbReference type="PANTHER" id="PTHR48097:SF5">
    <property type="entry name" value="LOW SPECIFICITY L-THREONINE ALDOLASE"/>
    <property type="match status" value="1"/>
</dbReference>